<keyword evidence="2" id="KW-1185">Reference proteome</keyword>
<evidence type="ECO:0000313" key="2">
    <source>
        <dbReference type="Proteomes" id="UP000014071"/>
    </source>
</evidence>
<dbReference type="RefSeq" id="XP_012186746.1">
    <property type="nucleotide sequence ID" value="XM_012331356.1"/>
</dbReference>
<reference evidence="2" key="1">
    <citation type="journal article" date="2013" name="Genome Announc.">
        <title>Draft genome sequence of the basidiomycetous yeast-like fungus Pseudozyma hubeiensis SY62, which produces an abundant amount of the biosurfactant mannosylerythritol lipids.</title>
        <authorList>
            <person name="Konishi M."/>
            <person name="Hatada Y."/>
            <person name="Horiuchi J."/>
        </authorList>
    </citation>
    <scope>NUCLEOTIDE SEQUENCE [LARGE SCALE GENOMIC DNA]</scope>
    <source>
        <strain evidence="2">SY62</strain>
    </source>
</reference>
<dbReference type="GeneID" id="24106025"/>
<evidence type="ECO:0000313" key="1">
    <source>
        <dbReference type="EMBL" id="GAC93159.1"/>
    </source>
</evidence>
<organism evidence="1 2">
    <name type="scientific">Pseudozyma hubeiensis (strain SY62)</name>
    <name type="common">Yeast</name>
    <dbReference type="NCBI Taxonomy" id="1305764"/>
    <lineage>
        <taxon>Eukaryota</taxon>
        <taxon>Fungi</taxon>
        <taxon>Dikarya</taxon>
        <taxon>Basidiomycota</taxon>
        <taxon>Ustilaginomycotina</taxon>
        <taxon>Ustilaginomycetes</taxon>
        <taxon>Ustilaginales</taxon>
        <taxon>Ustilaginaceae</taxon>
        <taxon>Pseudozyma</taxon>
    </lineage>
</organism>
<proteinExistence type="predicted"/>
<protein>
    <submittedName>
        <fullName evidence="1">Electron transporter</fullName>
    </submittedName>
</protein>
<dbReference type="HOGENOM" id="CLU_1907608_0_0_1"/>
<sequence>MHHGVCCTSHAARFRRNGTANQQRFSISARALPKHKEDAWLSLLSVNAILDAQPASHSPDGDLAANESCASTAMCFAFHPSSPAACVVEEAASKPTTSGASVRLIMHVRLSKFALSATPRFLKERMPSLPLFR</sequence>
<dbReference type="EMBL" id="DF238772">
    <property type="protein sequence ID" value="GAC93159.1"/>
    <property type="molecule type" value="Genomic_DNA"/>
</dbReference>
<dbReference type="Proteomes" id="UP000014071">
    <property type="component" value="Unassembled WGS sequence"/>
</dbReference>
<accession>R9NX53</accession>
<name>R9NX53_PSEHS</name>
<dbReference type="AlphaFoldDB" id="R9NX53"/>
<gene>
    <name evidence="1" type="ORF">PHSY_000722</name>
</gene>